<sequence length="341" mass="36495">MNPSPEPDLQDDIDSAAQDWMLQLASAEPDWAGFQRWRDADVRHAAAFDELQGLWSQLAALKPAFASAKPFGCEQRGEPCTRAGARRFWRIPRPSSWIPKPALAGLVVACFILGAVLGPRAVQDISADHVAAIGIPTLVELADGSTVWLNTDAAINVRYRANQREVRLLRGEARFEVAGDPSRPFSVWAAGGRATALGTVFTVRREGAETLVSVSEGRVALSSPGRAASSTSGGEGAVILTAGQAARYRTGRAPGPVMAAVPSPDLWRRGVIAIDDMTLAEAFAEMDRYRAGRILLLADISRAQSVTARIAIDEIESGLDALAAAEGLHVTRISNRLVLIR</sequence>
<feature type="domain" description="FecR protein" evidence="1">
    <location>
        <begin position="139"/>
        <end position="219"/>
    </location>
</feature>
<dbReference type="InterPro" id="IPR006860">
    <property type="entry name" value="FecR"/>
</dbReference>
<proteinExistence type="predicted"/>
<dbReference type="PANTHER" id="PTHR30273">
    <property type="entry name" value="PERIPLASMIC SIGNAL SENSOR AND SIGMA FACTOR ACTIVATOR FECR-RELATED"/>
    <property type="match status" value="1"/>
</dbReference>
<dbReference type="Pfam" id="PF04773">
    <property type="entry name" value="FecR"/>
    <property type="match status" value="1"/>
</dbReference>
<dbReference type="AlphaFoldDB" id="A0A3T0E8F9"/>
<accession>A0A3T0E8F9</accession>
<dbReference type="PANTHER" id="PTHR30273:SF2">
    <property type="entry name" value="PROTEIN FECR"/>
    <property type="match status" value="1"/>
</dbReference>
<evidence type="ECO:0000313" key="3">
    <source>
        <dbReference type="Proteomes" id="UP000286954"/>
    </source>
</evidence>
<evidence type="ECO:0000313" key="2">
    <source>
        <dbReference type="EMBL" id="AZU03599.1"/>
    </source>
</evidence>
<dbReference type="PIRSF" id="PIRSF018266">
    <property type="entry name" value="FecR"/>
    <property type="match status" value="1"/>
</dbReference>
<dbReference type="InterPro" id="IPR012373">
    <property type="entry name" value="Ferrdict_sens_TM"/>
</dbReference>
<reference evidence="2 3" key="1">
    <citation type="submission" date="2016-12" db="EMBL/GenBank/DDBJ databases">
        <title>The genome of dimorphic prosthecate Glycocaulis alkaliphilus 6b-8t, isolated from crude oil dictates its adaptability in petroleum environments.</title>
        <authorList>
            <person name="Wu X.-L."/>
            <person name="Geng S."/>
        </authorList>
    </citation>
    <scope>NUCLEOTIDE SEQUENCE [LARGE SCALE GENOMIC DNA]</scope>
    <source>
        <strain evidence="2 3">6B-8</strain>
    </source>
</reference>
<gene>
    <name evidence="2" type="ORF">X907_1061</name>
</gene>
<protein>
    <submittedName>
        <fullName evidence="2">Anti-FecI sigma factor FecR</fullName>
    </submittedName>
</protein>
<dbReference type="GO" id="GO:0016989">
    <property type="term" value="F:sigma factor antagonist activity"/>
    <property type="evidence" value="ECO:0007669"/>
    <property type="project" value="TreeGrafter"/>
</dbReference>
<evidence type="ECO:0000259" key="1">
    <source>
        <dbReference type="Pfam" id="PF04773"/>
    </source>
</evidence>
<dbReference type="OrthoDB" id="636724at2"/>
<dbReference type="Proteomes" id="UP000286954">
    <property type="component" value="Chromosome"/>
</dbReference>
<organism evidence="2 3">
    <name type="scientific">Glycocaulis alkaliphilus</name>
    <dbReference type="NCBI Taxonomy" id="1434191"/>
    <lineage>
        <taxon>Bacteria</taxon>
        <taxon>Pseudomonadati</taxon>
        <taxon>Pseudomonadota</taxon>
        <taxon>Alphaproteobacteria</taxon>
        <taxon>Maricaulales</taxon>
        <taxon>Maricaulaceae</taxon>
        <taxon>Glycocaulis</taxon>
    </lineage>
</organism>
<keyword evidence="3" id="KW-1185">Reference proteome</keyword>
<dbReference type="Gene3D" id="2.60.120.1440">
    <property type="match status" value="1"/>
</dbReference>
<name>A0A3T0E8F9_9PROT</name>
<dbReference type="EMBL" id="CP018911">
    <property type="protein sequence ID" value="AZU03599.1"/>
    <property type="molecule type" value="Genomic_DNA"/>
</dbReference>
<dbReference type="KEGG" id="gak:X907_1061"/>